<proteinExistence type="predicted"/>
<accession>A0A0R0D0V2</accession>
<evidence type="ECO:0000313" key="4">
    <source>
        <dbReference type="Proteomes" id="UP000052052"/>
    </source>
</evidence>
<dbReference type="AlphaFoldDB" id="A0A0R0D0V2"/>
<evidence type="ECO:0000256" key="2">
    <source>
        <dbReference type="SAM" id="Phobius"/>
    </source>
</evidence>
<evidence type="ECO:0000313" key="3">
    <source>
        <dbReference type="EMBL" id="KRG72126.1"/>
    </source>
</evidence>
<keyword evidence="2" id="KW-1133">Transmembrane helix</keyword>
<feature type="region of interest" description="Disordered" evidence="1">
    <location>
        <begin position="447"/>
        <end position="507"/>
    </location>
</feature>
<name>A0A0R0D0V2_9GAMM</name>
<protein>
    <recommendedName>
        <fullName evidence="5">DUF4175 domain-containing protein</fullName>
    </recommendedName>
</protein>
<dbReference type="Proteomes" id="UP000052052">
    <property type="component" value="Unassembled WGS sequence"/>
</dbReference>
<sequence length="734" mass="80786">MLLGFALPWWIALLLLAQRWASVAVVAVTAIVLSLMLLALAAWRWRSLDSGWLRQQLNQRYPALEDSADLLFTGSDTLNPLQRLQQQRLQQRLRQQRPDLRQRWPLKALAVSTALAAAVAVAACWPATPSLTGSSSSPTPTRQHSAAKEPVQLQAAQLRIQPPAYTHARPSVQSALDVKAVSGTQLQWQLRFSPQPRVAALQWMDGSQLPLQRDGDLWRAQTTLKQSTLYRVMIGNGVKADGVVAGGKRQRLEVVPDHPPRIKVLQPEQSLSLVSQGQQQWQLLFEAEDDYGVSGSGHLRIILAQGSGENVRFSERQQTIAGSGDQRRKRYSQQLSFADLGLSAGDEVIVQLSVSDNRQPSPQTVRSQSLILRWPADLGQQASGLEGIVKQVLPAYFRSQRQIIIDAEALLKQKPSLAADRFVERSDAIGVDQRILRLRYGQFLGEESEGKPMLPTNDADSVADDEHDHAHDHEHETHSDDADHDPHVEQHATAGHDGHDHAASAEAPGRAAFGSETDVLSEYGHTHDHAEAATLLDPETRATLKQALDQMWQSELHLRQGDPKQALPYAYKALGLIKQVQQASRIYLARVGPELPPIDPGRRLSGERKGIVRPSLQLTAVPATDEAVVALWQALAQSPSTANQADLQQQLDALQRWLRQPQTAVADPLSVHAALERVREQPGCAACRQQLRAQLWSLLALPAAQVSRRAAADAQGRAYLRALQEGPAAKDGQP</sequence>
<keyword evidence="2" id="KW-0472">Membrane</keyword>
<evidence type="ECO:0000256" key="1">
    <source>
        <dbReference type="SAM" id="MobiDB-lite"/>
    </source>
</evidence>
<comment type="caution">
    <text evidence="3">The sequence shown here is derived from an EMBL/GenBank/DDBJ whole genome shotgun (WGS) entry which is preliminary data.</text>
</comment>
<reference evidence="3 4" key="1">
    <citation type="submission" date="2015-05" db="EMBL/GenBank/DDBJ databases">
        <title>Genome sequencing and analysis of members of genus Stenotrophomonas.</title>
        <authorList>
            <person name="Patil P.P."/>
            <person name="Midha S."/>
            <person name="Patil P.B."/>
        </authorList>
    </citation>
    <scope>NUCLEOTIDE SEQUENCE [LARGE SCALE GENOMIC DNA]</scope>
    <source>
        <strain evidence="3 4">DSM 21858</strain>
    </source>
</reference>
<organism evidence="3 4">
    <name type="scientific">Pseudoxanthomonas dokdonensis</name>
    <dbReference type="NCBI Taxonomy" id="344882"/>
    <lineage>
        <taxon>Bacteria</taxon>
        <taxon>Pseudomonadati</taxon>
        <taxon>Pseudomonadota</taxon>
        <taxon>Gammaproteobacteria</taxon>
        <taxon>Lysobacterales</taxon>
        <taxon>Lysobacteraceae</taxon>
        <taxon>Pseudoxanthomonas</taxon>
    </lineage>
</organism>
<evidence type="ECO:0008006" key="5">
    <source>
        <dbReference type="Google" id="ProtNLM"/>
    </source>
</evidence>
<gene>
    <name evidence="3" type="ORF">ABB29_00725</name>
</gene>
<keyword evidence="2" id="KW-0812">Transmembrane</keyword>
<feature type="transmembrane region" description="Helical" evidence="2">
    <location>
        <begin position="27"/>
        <end position="45"/>
    </location>
</feature>
<feature type="compositionally biased region" description="Basic and acidic residues" evidence="1">
    <location>
        <begin position="464"/>
        <end position="503"/>
    </location>
</feature>
<dbReference type="EMBL" id="LDJL01000001">
    <property type="protein sequence ID" value="KRG72126.1"/>
    <property type="molecule type" value="Genomic_DNA"/>
</dbReference>
<dbReference type="STRING" id="344882.ABB29_00725"/>
<dbReference type="PATRIC" id="fig|344882.3.peg.149"/>
<feature type="transmembrane region" description="Helical" evidence="2">
    <location>
        <begin position="104"/>
        <end position="128"/>
    </location>
</feature>
<keyword evidence="4" id="KW-1185">Reference proteome</keyword>